<dbReference type="EMBL" id="FQVD01000018">
    <property type="protein sequence ID" value="SHF40768.1"/>
    <property type="molecule type" value="Genomic_DNA"/>
</dbReference>
<accession>A0A1M5BEA9</accession>
<keyword evidence="1" id="KW-0175">Coiled coil</keyword>
<proteinExistence type="predicted"/>
<sequence length="834" mass="92022">MVEQVTLLDLSFNTSEGVNGLDELIQRSIKLSDEKKRLQSELKAEQTQLSAVNKAYQNQKISQTDYNKLVAESTTKIVELNKDLLDNKNELSDVGKEIKSTKTIIDSEATSVNALRAQLAKNTAELNAMSEAQRMNSKEGKALTAQTKEISDKLKKMEGSIGDNRRSVGAYAEGMQQALTMTVGMKGAVGSLVGGMVSGVSGVKAFNAALKANPFLFIASILITIIASIEKFINRNSELAASLKAAFAPFQVIFSRLADQITNLFAGVVRVIEKVSEKIMQFLTNIGLLSNETIRAAETAKQLAKEERDLYNKETDLILPLAQMRRELEEQKAIISDQSKSYAERNAAAKNSLKILAEMKSKELDILEAKKKQIEADEGLSYTADERRRKTVEAQAAVEETAARYSAMSKEIISQQTGLEKQIQSQGVAAVKAAEEKKRKTKEDEARKAAENEKKIQAEVLKSMEDGLVKLQLQIRQRQIGIVDKETELANQKEINDAALAIEEERYRQGLITLQEFENKKLELQIDIQEREHKLFKENEKKKREREAENLANSRKVRMQNVTNEYERRKIELELQYEKEIANAKKTGADITLVKQKYEKQQQELSKERMNAELSMAADLAGQLNNLLGQESAAGKTFAIAQATINTYLGATKALATGGFLGIAQMAIVIAAGLKQVATIAKVKDDIPTIGTSKKKLAKGGKIFGPSHAEGGVTFTGSNGQVFEAEGGENMYILNRRASSAINALSALNQEYGGRSFGSSSLYKFADGGKMSVIHDSIKTVRLSSEVKLSKESLKELALIVLEGFENAPNPIVSVQEFNEVDHNSVFIRDSVRD</sequence>
<feature type="coiled-coil region" evidence="1">
    <location>
        <begin position="563"/>
        <end position="615"/>
    </location>
</feature>
<evidence type="ECO:0000313" key="3">
    <source>
        <dbReference type="Proteomes" id="UP000184436"/>
    </source>
</evidence>
<evidence type="ECO:0000256" key="1">
    <source>
        <dbReference type="SAM" id="Coils"/>
    </source>
</evidence>
<feature type="coiled-coil region" evidence="1">
    <location>
        <begin position="431"/>
        <end position="459"/>
    </location>
</feature>
<organism evidence="2 3">
    <name type="scientific">Bacteroides faecichinchillae</name>
    <dbReference type="NCBI Taxonomy" id="871325"/>
    <lineage>
        <taxon>Bacteria</taxon>
        <taxon>Pseudomonadati</taxon>
        <taxon>Bacteroidota</taxon>
        <taxon>Bacteroidia</taxon>
        <taxon>Bacteroidales</taxon>
        <taxon>Bacteroidaceae</taxon>
        <taxon>Bacteroides</taxon>
    </lineage>
</organism>
<reference evidence="2 3" key="1">
    <citation type="submission" date="2016-11" db="EMBL/GenBank/DDBJ databases">
        <authorList>
            <person name="Jaros S."/>
            <person name="Januszkiewicz K."/>
            <person name="Wedrychowicz H."/>
        </authorList>
    </citation>
    <scope>NUCLEOTIDE SEQUENCE [LARGE SCALE GENOMIC DNA]</scope>
    <source>
        <strain evidence="2 3">DSM 26883</strain>
    </source>
</reference>
<feature type="coiled-coil region" evidence="1">
    <location>
        <begin position="512"/>
        <end position="539"/>
    </location>
</feature>
<dbReference type="RefSeq" id="WP_025076329.1">
    <property type="nucleotide sequence ID" value="NZ_FQVD01000018.1"/>
</dbReference>
<keyword evidence="3" id="KW-1185">Reference proteome</keyword>
<dbReference type="OrthoDB" id="975149at2"/>
<feature type="coiled-coil region" evidence="1">
    <location>
        <begin position="21"/>
        <end position="55"/>
    </location>
</feature>
<dbReference type="Proteomes" id="UP000184436">
    <property type="component" value="Unassembled WGS sequence"/>
</dbReference>
<gene>
    <name evidence="2" type="ORF">SAMN05444349_11885</name>
</gene>
<name>A0A1M5BEA9_9BACE</name>
<dbReference type="STRING" id="871325.SAMN05444349_11885"/>
<dbReference type="AlphaFoldDB" id="A0A1M5BEA9"/>
<evidence type="ECO:0000313" key="2">
    <source>
        <dbReference type="EMBL" id="SHF40768.1"/>
    </source>
</evidence>
<feature type="coiled-coil region" evidence="1">
    <location>
        <begin position="294"/>
        <end position="377"/>
    </location>
</feature>
<protein>
    <submittedName>
        <fullName evidence="2">Uncharacterized protein</fullName>
    </submittedName>
</protein>